<evidence type="ECO:0000313" key="1">
    <source>
        <dbReference type="EMBL" id="SVB67873.1"/>
    </source>
</evidence>
<reference evidence="1" key="1">
    <citation type="submission" date="2018-05" db="EMBL/GenBank/DDBJ databases">
        <authorList>
            <person name="Lanie J.A."/>
            <person name="Ng W.-L."/>
            <person name="Kazmierczak K.M."/>
            <person name="Andrzejewski T.M."/>
            <person name="Davidsen T.M."/>
            <person name="Wayne K.J."/>
            <person name="Tettelin H."/>
            <person name="Glass J.I."/>
            <person name="Rusch D."/>
            <person name="Podicherti R."/>
            <person name="Tsui H.-C.T."/>
            <person name="Winkler M.E."/>
        </authorList>
    </citation>
    <scope>NUCLEOTIDE SEQUENCE</scope>
</reference>
<gene>
    <name evidence="1" type="ORF">METZ01_LOCUS220727</name>
</gene>
<dbReference type="EMBL" id="UINC01052487">
    <property type="protein sequence ID" value="SVB67873.1"/>
    <property type="molecule type" value="Genomic_DNA"/>
</dbReference>
<name>A0A382G008_9ZZZZ</name>
<proteinExistence type="predicted"/>
<dbReference type="AlphaFoldDB" id="A0A382G008"/>
<organism evidence="1">
    <name type="scientific">marine metagenome</name>
    <dbReference type="NCBI Taxonomy" id="408172"/>
    <lineage>
        <taxon>unclassified sequences</taxon>
        <taxon>metagenomes</taxon>
        <taxon>ecological metagenomes</taxon>
    </lineage>
</organism>
<accession>A0A382G008</accession>
<protein>
    <submittedName>
        <fullName evidence="1">Uncharacterized protein</fullName>
    </submittedName>
</protein>
<sequence>MTTDKRLKTFFPITTNIYVLLHTKTSVKSFRSNRGRPGGTRG</sequence>